<dbReference type="GO" id="GO:0070006">
    <property type="term" value="F:metalloaminopeptidase activity"/>
    <property type="evidence" value="ECO:0007669"/>
    <property type="project" value="TreeGrafter"/>
</dbReference>
<dbReference type="RefSeq" id="WP_191070908.1">
    <property type="nucleotide sequence ID" value="NZ_CP060506.1"/>
</dbReference>
<dbReference type="PRINTS" id="PR00756">
    <property type="entry name" value="ALADIPTASE"/>
</dbReference>
<dbReference type="GO" id="GO:0006508">
    <property type="term" value="P:proteolysis"/>
    <property type="evidence" value="ECO:0007669"/>
    <property type="project" value="UniProtKB-KW"/>
</dbReference>
<dbReference type="InterPro" id="IPR042097">
    <property type="entry name" value="Aminopeptidase_N-like_N_sf"/>
</dbReference>
<evidence type="ECO:0000256" key="7">
    <source>
        <dbReference type="ARBA" id="ARBA00022670"/>
    </source>
</evidence>
<evidence type="ECO:0000256" key="8">
    <source>
        <dbReference type="ARBA" id="ARBA00022723"/>
    </source>
</evidence>
<keyword evidence="8" id="KW-0479">Metal-binding</keyword>
<evidence type="ECO:0000259" key="15">
    <source>
        <dbReference type="Pfam" id="PF11838"/>
    </source>
</evidence>
<sequence length="840" mass="93351">MSVLTRTQAAHRSESVTLTAMEVDVDLTGATGEETSYPVTSTFTLSVDGGDLMIDIAGEVVSVEIDGTTWPYERDEHHIYLADVPDGEIRIRVQARCAYSTNGQGLHRYVDPEDGRVYCYTHFEPMDAHTAWPCLDQPDLKASWTFHVHAPQHWIVRANQPTECTRRLGETALTWDFAPTPPLSAYLTCVIGGDYHEVRGTPWRGTCAGRDLEIELTYLCRAALAVDLDVDDIERVTHQGLSFFMERYRFAYPWGKYDQVFVPEYNIGAMENPGLVTFNEHYIRRGGPTRASRQALAGTVLHEMCHMWFGDLVTPRWWDDLWLKESFADHEGTEALTHATEYATGWSEFTLRREGWAHVEDQLPTTHPILATIDDVEAAKQNFDGITYAKGACVLRQLVTWVGHDHFVEATRRYFADHAFSSATFSDLIEALACASGRNVTSWVEAWLATSGPSILEVEGDTLSQRANDVDPEATLRPHRLAVVSLSRAEDGPALSERRDIELDPVPAPTSLSGTEPIVVNATGATYAITRQDPRVWEACLDDLARIPDPQARAVLWLSLFDAARDGKIGIVDVLRRGWIQADREDPALRPSAIAGVGDLMAFIPRSLHDAVARPLSGAILDALEGADRTRLDAWVPHLCRILMHGCPTPGELDRLEALGTSPLLSLDQRWFIVRACAATGRWDAADIDAFYRDHDSSGRGRMRALAARSSLPGREAEVRERVWSDTSASNEEIDALLEGLWLPTREPARDAHRYCRDILAAWQARPLHMAMKVAYGAFPAAVDGGDGDAATHPAVREIADFVTTDMPEALRRVISQGLDHQRRRLARHREVAAASALSA</sequence>
<evidence type="ECO:0000259" key="14">
    <source>
        <dbReference type="Pfam" id="PF01433"/>
    </source>
</evidence>
<reference evidence="17 18" key="1">
    <citation type="submission" date="2020-08" db="EMBL/GenBank/DDBJ databases">
        <title>Winkia gen. nov., sp. nov., isolated from faeces of the Anser albifrons in China.</title>
        <authorList>
            <person name="Liu Q."/>
        </authorList>
    </citation>
    <scope>NUCLEOTIDE SEQUENCE [LARGE SCALE GENOMIC DNA]</scope>
    <source>
        <strain evidence="17 18">C62</strain>
    </source>
</reference>
<dbReference type="InterPro" id="IPR024571">
    <property type="entry name" value="ERAP1-like_C_dom"/>
</dbReference>
<dbReference type="GO" id="GO:0042277">
    <property type="term" value="F:peptide binding"/>
    <property type="evidence" value="ECO:0007669"/>
    <property type="project" value="TreeGrafter"/>
</dbReference>
<dbReference type="InterPro" id="IPR045357">
    <property type="entry name" value="Aminopeptidase_N-like_N"/>
</dbReference>
<dbReference type="GO" id="GO:0005737">
    <property type="term" value="C:cytoplasm"/>
    <property type="evidence" value="ECO:0007669"/>
    <property type="project" value="TreeGrafter"/>
</dbReference>
<evidence type="ECO:0000256" key="5">
    <source>
        <dbReference type="ARBA" id="ARBA00015611"/>
    </source>
</evidence>
<gene>
    <name evidence="17" type="primary">pepN</name>
    <name evidence="17" type="ORF">H8R10_00930</name>
</gene>
<evidence type="ECO:0000256" key="3">
    <source>
        <dbReference type="ARBA" id="ARBA00010136"/>
    </source>
</evidence>
<keyword evidence="6 17" id="KW-0031">Aminopeptidase</keyword>
<dbReference type="EMBL" id="JACRUO010000001">
    <property type="protein sequence ID" value="MBD3688810.1"/>
    <property type="molecule type" value="Genomic_DNA"/>
</dbReference>
<comment type="similarity">
    <text evidence="3">Belongs to the peptidase M1 family.</text>
</comment>
<dbReference type="NCBIfam" id="TIGR02412">
    <property type="entry name" value="pepN_strep_liv"/>
    <property type="match status" value="1"/>
</dbReference>
<dbReference type="AlphaFoldDB" id="A0A8I0GAY8"/>
<dbReference type="CDD" id="cd09602">
    <property type="entry name" value="M1_APN"/>
    <property type="match status" value="1"/>
</dbReference>
<evidence type="ECO:0000256" key="9">
    <source>
        <dbReference type="ARBA" id="ARBA00022801"/>
    </source>
</evidence>
<evidence type="ECO:0000259" key="16">
    <source>
        <dbReference type="Pfam" id="PF17900"/>
    </source>
</evidence>
<dbReference type="GO" id="GO:0016020">
    <property type="term" value="C:membrane"/>
    <property type="evidence" value="ECO:0007669"/>
    <property type="project" value="TreeGrafter"/>
</dbReference>
<evidence type="ECO:0000256" key="12">
    <source>
        <dbReference type="ARBA" id="ARBA00029811"/>
    </source>
</evidence>
<feature type="domain" description="ERAP1-like C-terminal" evidence="15">
    <location>
        <begin position="518"/>
        <end position="824"/>
    </location>
</feature>
<organism evidence="17 18">
    <name type="scientific">Nanchangia anserum</name>
    <dbReference type="NCBI Taxonomy" id="2692125"/>
    <lineage>
        <taxon>Bacteria</taxon>
        <taxon>Bacillati</taxon>
        <taxon>Actinomycetota</taxon>
        <taxon>Actinomycetes</taxon>
        <taxon>Actinomycetales</taxon>
        <taxon>Actinomycetaceae</taxon>
        <taxon>Nanchangia</taxon>
    </lineage>
</organism>
<evidence type="ECO:0000256" key="1">
    <source>
        <dbReference type="ARBA" id="ARBA00000098"/>
    </source>
</evidence>
<accession>A0A8I0GAY8</accession>
<comment type="catalytic activity">
    <reaction evidence="1">
        <text>Release of an N-terminal amino acid, Xaa-|-Yaa- from a peptide, amide or arylamide. Xaa is preferably Ala, but may be most amino acids including Pro (slow action). When a terminal hydrophobic residue is followed by a prolyl residue, the two may be released as an intact Xaa-Pro dipeptide.</text>
        <dbReference type="EC" id="3.4.11.2"/>
    </reaction>
</comment>
<evidence type="ECO:0000256" key="13">
    <source>
        <dbReference type="ARBA" id="ARBA00031533"/>
    </source>
</evidence>
<feature type="domain" description="Aminopeptidase N-like N-terminal" evidence="16">
    <location>
        <begin position="44"/>
        <end position="187"/>
    </location>
</feature>
<dbReference type="Pfam" id="PF11838">
    <property type="entry name" value="ERAP1_C"/>
    <property type="match status" value="1"/>
</dbReference>
<dbReference type="Pfam" id="PF01433">
    <property type="entry name" value="Peptidase_M1"/>
    <property type="match status" value="1"/>
</dbReference>
<keyword evidence="10" id="KW-0862">Zinc</keyword>
<dbReference type="GO" id="GO:0016285">
    <property type="term" value="F:alanyl aminopeptidase activity"/>
    <property type="evidence" value="ECO:0007669"/>
    <property type="project" value="UniProtKB-EC"/>
</dbReference>
<dbReference type="SUPFAM" id="SSF63737">
    <property type="entry name" value="Leukotriene A4 hydrolase N-terminal domain"/>
    <property type="match status" value="1"/>
</dbReference>
<dbReference type="InterPro" id="IPR027268">
    <property type="entry name" value="Peptidase_M4/M1_CTD_sf"/>
</dbReference>
<dbReference type="Gene3D" id="1.10.390.10">
    <property type="entry name" value="Neutral Protease Domain 2"/>
    <property type="match status" value="1"/>
</dbReference>
<keyword evidence="11" id="KW-0482">Metalloprotease</keyword>
<dbReference type="InterPro" id="IPR001930">
    <property type="entry name" value="Peptidase_M1"/>
</dbReference>
<dbReference type="PANTHER" id="PTHR11533">
    <property type="entry name" value="PROTEASE M1 ZINC METALLOPROTEASE"/>
    <property type="match status" value="1"/>
</dbReference>
<dbReference type="GO" id="GO:0005615">
    <property type="term" value="C:extracellular space"/>
    <property type="evidence" value="ECO:0007669"/>
    <property type="project" value="TreeGrafter"/>
</dbReference>
<proteinExistence type="inferred from homology"/>
<dbReference type="Pfam" id="PF17900">
    <property type="entry name" value="Peptidase_M1_N"/>
    <property type="match status" value="1"/>
</dbReference>
<comment type="cofactor">
    <cofactor evidence="2">
        <name>Zn(2+)</name>
        <dbReference type="ChEBI" id="CHEBI:29105"/>
    </cofactor>
</comment>
<dbReference type="SUPFAM" id="SSF55486">
    <property type="entry name" value="Metalloproteases ('zincins'), catalytic domain"/>
    <property type="match status" value="1"/>
</dbReference>
<evidence type="ECO:0000313" key="18">
    <source>
        <dbReference type="Proteomes" id="UP000627538"/>
    </source>
</evidence>
<evidence type="ECO:0000256" key="11">
    <source>
        <dbReference type="ARBA" id="ARBA00023049"/>
    </source>
</evidence>
<evidence type="ECO:0000313" key="17">
    <source>
        <dbReference type="EMBL" id="MBD3688810.1"/>
    </source>
</evidence>
<keyword evidence="7" id="KW-0645">Protease</keyword>
<keyword evidence="18" id="KW-1185">Reference proteome</keyword>
<dbReference type="PANTHER" id="PTHR11533:SF174">
    <property type="entry name" value="PUROMYCIN-SENSITIVE AMINOPEPTIDASE-RELATED"/>
    <property type="match status" value="1"/>
</dbReference>
<evidence type="ECO:0000256" key="4">
    <source>
        <dbReference type="ARBA" id="ARBA00012564"/>
    </source>
</evidence>
<dbReference type="GO" id="GO:0008270">
    <property type="term" value="F:zinc ion binding"/>
    <property type="evidence" value="ECO:0007669"/>
    <property type="project" value="InterPro"/>
</dbReference>
<dbReference type="InterPro" id="IPR012778">
    <property type="entry name" value="Pept_M1_aminopeptidase"/>
</dbReference>
<evidence type="ECO:0000256" key="2">
    <source>
        <dbReference type="ARBA" id="ARBA00001947"/>
    </source>
</evidence>
<feature type="domain" description="Peptidase M1 membrane alanine aminopeptidase" evidence="14">
    <location>
        <begin position="237"/>
        <end position="447"/>
    </location>
</feature>
<dbReference type="EC" id="3.4.11.2" evidence="4"/>
<name>A0A8I0GAY8_9ACTO</name>
<dbReference type="InterPro" id="IPR050344">
    <property type="entry name" value="Peptidase_M1_aminopeptidases"/>
</dbReference>
<dbReference type="InterPro" id="IPR014782">
    <property type="entry name" value="Peptidase_M1_dom"/>
</dbReference>
<evidence type="ECO:0000256" key="6">
    <source>
        <dbReference type="ARBA" id="ARBA00022438"/>
    </source>
</evidence>
<keyword evidence="9 17" id="KW-0378">Hydrolase</keyword>
<comment type="caution">
    <text evidence="17">The sequence shown here is derived from an EMBL/GenBank/DDBJ whole genome shotgun (WGS) entry which is preliminary data.</text>
</comment>
<dbReference type="Proteomes" id="UP000627538">
    <property type="component" value="Unassembled WGS sequence"/>
</dbReference>
<dbReference type="Gene3D" id="2.60.40.1730">
    <property type="entry name" value="tricorn interacting facor f3 domain"/>
    <property type="match status" value="1"/>
</dbReference>
<protein>
    <recommendedName>
        <fullName evidence="5">Aminopeptidase N</fullName>
        <ecNumber evidence="4">3.4.11.2</ecNumber>
    </recommendedName>
    <alternativeName>
        <fullName evidence="12">Alanine aminopeptidase</fullName>
    </alternativeName>
    <alternativeName>
        <fullName evidence="13">Lysyl aminopeptidase</fullName>
    </alternativeName>
</protein>
<evidence type="ECO:0000256" key="10">
    <source>
        <dbReference type="ARBA" id="ARBA00022833"/>
    </source>
</evidence>
<dbReference type="GO" id="GO:0043171">
    <property type="term" value="P:peptide catabolic process"/>
    <property type="evidence" value="ECO:0007669"/>
    <property type="project" value="TreeGrafter"/>
</dbReference>